<reference evidence="3" key="1">
    <citation type="submission" date="2016-08" db="EMBL/GenBank/DDBJ databases">
        <authorList>
            <person name="Seilhamer J.J."/>
        </authorList>
    </citation>
    <scope>NUCLEOTIDE SEQUENCE [LARGE SCALE GENOMIC DNA]</scope>
</reference>
<name>A0A1I9SA49_9CAUD</name>
<proteinExistence type="predicted"/>
<feature type="compositionally biased region" description="Basic and acidic residues" evidence="1">
    <location>
        <begin position="21"/>
        <end position="39"/>
    </location>
</feature>
<dbReference type="EMBL" id="KX774321">
    <property type="protein sequence ID" value="AOZ63655.1"/>
    <property type="molecule type" value="Genomic_DNA"/>
</dbReference>
<evidence type="ECO:0000313" key="3">
    <source>
        <dbReference type="Proteomes" id="UP000224902"/>
    </source>
</evidence>
<accession>A0A1I9SA49</accession>
<gene>
    <name evidence="2" type="ORF">SEA_WEASELS2_66</name>
</gene>
<evidence type="ECO:0000256" key="1">
    <source>
        <dbReference type="SAM" id="MobiDB-lite"/>
    </source>
</evidence>
<feature type="region of interest" description="Disordered" evidence="1">
    <location>
        <begin position="21"/>
        <end position="41"/>
    </location>
</feature>
<protein>
    <submittedName>
        <fullName evidence="2">Uncharacterized protein</fullName>
    </submittedName>
</protein>
<dbReference type="Proteomes" id="UP000224902">
    <property type="component" value="Segment"/>
</dbReference>
<sequence>MENESAASRFTRKWTSIRDDRKVRGWDSRPAERKDREFVDSTPAVEPSERVAWSGSMIVKPYGSTVDLPLITENVSGYDFGIFSPFISVPDLTLTNCSVPGIMPPYATEEPTKAYVATLVNCTITGFSLYGCTVINGNFTEVNAILKNLHDTQPEMYTKDLVKSQLNSIREFQMIEVGGNFLTEADVDSW</sequence>
<keyword evidence="3" id="KW-1185">Reference proteome</keyword>
<evidence type="ECO:0000313" key="2">
    <source>
        <dbReference type="EMBL" id="AOZ63655.1"/>
    </source>
</evidence>
<organism evidence="2 3">
    <name type="scientific">Rhodococcus phage Weasels2</name>
    <dbReference type="NCBI Taxonomy" id="1897437"/>
    <lineage>
        <taxon>Viruses</taxon>
        <taxon>Duplodnaviria</taxon>
        <taxon>Heunggongvirae</taxon>
        <taxon>Uroviricota</taxon>
        <taxon>Caudoviricetes</taxon>
        <taxon>Weaselvirus</taxon>
        <taxon>Weaselvirus weasel</taxon>
    </lineage>
</organism>